<comment type="caution">
    <text evidence="2">The sequence shown here is derived from an EMBL/GenBank/DDBJ whole genome shotgun (WGS) entry which is preliminary data.</text>
</comment>
<accession>A0AAE0X5U3</accession>
<feature type="compositionally biased region" description="Polar residues" evidence="1">
    <location>
        <begin position="13"/>
        <end position="28"/>
    </location>
</feature>
<keyword evidence="3" id="KW-1185">Reference proteome</keyword>
<feature type="region of interest" description="Disordered" evidence="1">
    <location>
        <begin position="1"/>
        <end position="32"/>
    </location>
</feature>
<evidence type="ECO:0000313" key="3">
    <source>
        <dbReference type="Proteomes" id="UP001270362"/>
    </source>
</evidence>
<evidence type="ECO:0000256" key="1">
    <source>
        <dbReference type="SAM" id="MobiDB-lite"/>
    </source>
</evidence>
<evidence type="ECO:0008006" key="4">
    <source>
        <dbReference type="Google" id="ProtNLM"/>
    </source>
</evidence>
<sequence length="876" mass="100275">MRIASPTLRHVARSSQLTASNRSRSSRWGTRRPIQLSKTQIQARDFHTSPRCTTLWHSSGAAAISLCDLEKRHYEEQSPLAPCPETRPGRLATVPGESAFHAKDLFELPRQQLSKNVTNPGIKDDTCLAQEPSQEVAARLSDKECMQLLDSLSHGNDIEIWWYILDSRRRKDGAMGVGAVLSMLQKRRTLSQVSGDIASKFWQTILDEAVLRASAHDSRLLESVWDYNEWLYNRHRVSWPNIYTSIMSSFVANQLPQQAVQWHLRLSPKFGPDATTFANFVKKFIANPRKKTQKLLQTLYMMSTHRDLYDELIPYLYAQGSAGLARKWRKFLHLYNDFPSSSASKPFLRFISAYFPFDSLVGIEVPIAELDTIAPEDEDTPTVESKKDDLRYFVNRVHGNTLSIKERPYNDHLGSRWFASSWLSLDSTIDAVRLLGVTHIGPLSLQSIALREEAAEGVMRRVEQLELSGISIGDSSYSQAIRQFARAGDQLLLDNLLHSDMHPDMFDDFEVQPKVLQSAALREDWDQFYLVVAVRLAVSLDLASFISNYLLVTSLESNQKMAAFIVLDEMNARGVQVSPSASDAISRHILENVSPVPSAVTDGLFYANLCRHILPMQFPLAAEVLYTILLRKGREGRLSDLHQLSMEILQRYVDIRNSALPMFYVHELDVPAVFREKNKNHVFEQIPRDLNLRHPLHPLQRIFDAKYDRSVLRWGFNWHQHLSNRKGWAATVATIRHPTEPRHFHFARGIRSLALLRDQGLAVDPFKVRKITMLRLAEMFWSGKLQIFYHEATKHATRAGERTLIVLGEAKALCDAAWGSEILPPLPELRAKVMQWGAVWRKSSPELFRRRRRTLNLPRLGVPDRRYGFRHGSKHW</sequence>
<proteinExistence type="predicted"/>
<dbReference type="Proteomes" id="UP001270362">
    <property type="component" value="Unassembled WGS sequence"/>
</dbReference>
<dbReference type="EMBL" id="JAULSO010000003">
    <property type="protein sequence ID" value="KAK3685633.1"/>
    <property type="molecule type" value="Genomic_DNA"/>
</dbReference>
<dbReference type="AlphaFoldDB" id="A0AAE0X5U3"/>
<organism evidence="2 3">
    <name type="scientific">Podospora appendiculata</name>
    <dbReference type="NCBI Taxonomy" id="314037"/>
    <lineage>
        <taxon>Eukaryota</taxon>
        <taxon>Fungi</taxon>
        <taxon>Dikarya</taxon>
        <taxon>Ascomycota</taxon>
        <taxon>Pezizomycotina</taxon>
        <taxon>Sordariomycetes</taxon>
        <taxon>Sordariomycetidae</taxon>
        <taxon>Sordariales</taxon>
        <taxon>Podosporaceae</taxon>
        <taxon>Podospora</taxon>
    </lineage>
</organism>
<name>A0AAE0X5U3_9PEZI</name>
<gene>
    <name evidence="2" type="ORF">B0T22DRAFT_224608</name>
</gene>
<protein>
    <recommendedName>
        <fullName evidence="4">Pentatricopeptide repeat domain-containing protein</fullName>
    </recommendedName>
</protein>
<reference evidence="2" key="1">
    <citation type="journal article" date="2023" name="Mol. Phylogenet. Evol.">
        <title>Genome-scale phylogeny and comparative genomics of the fungal order Sordariales.</title>
        <authorList>
            <person name="Hensen N."/>
            <person name="Bonometti L."/>
            <person name="Westerberg I."/>
            <person name="Brannstrom I.O."/>
            <person name="Guillou S."/>
            <person name="Cros-Aarteil S."/>
            <person name="Calhoun S."/>
            <person name="Haridas S."/>
            <person name="Kuo A."/>
            <person name="Mondo S."/>
            <person name="Pangilinan J."/>
            <person name="Riley R."/>
            <person name="LaButti K."/>
            <person name="Andreopoulos B."/>
            <person name="Lipzen A."/>
            <person name="Chen C."/>
            <person name="Yan M."/>
            <person name="Daum C."/>
            <person name="Ng V."/>
            <person name="Clum A."/>
            <person name="Steindorff A."/>
            <person name="Ohm R.A."/>
            <person name="Martin F."/>
            <person name="Silar P."/>
            <person name="Natvig D.O."/>
            <person name="Lalanne C."/>
            <person name="Gautier V."/>
            <person name="Ament-Velasquez S.L."/>
            <person name="Kruys A."/>
            <person name="Hutchinson M.I."/>
            <person name="Powell A.J."/>
            <person name="Barry K."/>
            <person name="Miller A.N."/>
            <person name="Grigoriev I.V."/>
            <person name="Debuchy R."/>
            <person name="Gladieux P."/>
            <person name="Hiltunen Thoren M."/>
            <person name="Johannesson H."/>
        </authorList>
    </citation>
    <scope>NUCLEOTIDE SEQUENCE</scope>
    <source>
        <strain evidence="2">CBS 314.62</strain>
    </source>
</reference>
<reference evidence="2" key="2">
    <citation type="submission" date="2023-06" db="EMBL/GenBank/DDBJ databases">
        <authorList>
            <consortium name="Lawrence Berkeley National Laboratory"/>
            <person name="Haridas S."/>
            <person name="Hensen N."/>
            <person name="Bonometti L."/>
            <person name="Westerberg I."/>
            <person name="Brannstrom I.O."/>
            <person name="Guillou S."/>
            <person name="Cros-Aarteil S."/>
            <person name="Calhoun S."/>
            <person name="Kuo A."/>
            <person name="Mondo S."/>
            <person name="Pangilinan J."/>
            <person name="Riley R."/>
            <person name="Labutti K."/>
            <person name="Andreopoulos B."/>
            <person name="Lipzen A."/>
            <person name="Chen C."/>
            <person name="Yanf M."/>
            <person name="Daum C."/>
            <person name="Ng V."/>
            <person name="Clum A."/>
            <person name="Steindorff A."/>
            <person name="Ohm R."/>
            <person name="Martin F."/>
            <person name="Silar P."/>
            <person name="Natvig D."/>
            <person name="Lalanne C."/>
            <person name="Gautier V."/>
            <person name="Ament-Velasquez S.L."/>
            <person name="Kruys A."/>
            <person name="Hutchinson M.I."/>
            <person name="Powell A.J."/>
            <person name="Barry K."/>
            <person name="Miller A.N."/>
            <person name="Grigoriev I.V."/>
            <person name="Debuchy R."/>
            <person name="Gladieux P."/>
            <person name="Thoren M.H."/>
            <person name="Johannesson H."/>
        </authorList>
    </citation>
    <scope>NUCLEOTIDE SEQUENCE</scope>
    <source>
        <strain evidence="2">CBS 314.62</strain>
    </source>
</reference>
<evidence type="ECO:0000313" key="2">
    <source>
        <dbReference type="EMBL" id="KAK3685633.1"/>
    </source>
</evidence>